<dbReference type="SUPFAM" id="SSF52980">
    <property type="entry name" value="Restriction endonuclease-like"/>
    <property type="match status" value="1"/>
</dbReference>
<sequence length="122" mass="13311">MHPTPRDRRAELGARGEQIAVDHLTAAGFVVLDRNWRSGRGELDVVARDGDALVFCEVKTRSGTGFGDPAEAVTPAKQARLKQLAGAWLDQHDERSARLRFDVVGVLVLGGRVDVQHLRGAF</sequence>
<accession>A0ABU8DVU0</accession>
<proteinExistence type="inferred from homology"/>
<dbReference type="InterPro" id="IPR011856">
    <property type="entry name" value="tRNA_endonuc-like_dom_sf"/>
</dbReference>
<protein>
    <recommendedName>
        <fullName evidence="2">UPF0102 protein TEK04_13515</fullName>
    </recommendedName>
</protein>
<gene>
    <name evidence="3" type="ORF">TEK04_13515</name>
</gene>
<dbReference type="Proteomes" id="UP001361570">
    <property type="component" value="Unassembled WGS sequence"/>
</dbReference>
<comment type="caution">
    <text evidence="3">The sequence shown here is derived from an EMBL/GenBank/DDBJ whole genome shotgun (WGS) entry which is preliminary data.</text>
</comment>
<dbReference type="CDD" id="cd20736">
    <property type="entry name" value="PoNe_Nuclease"/>
    <property type="match status" value="1"/>
</dbReference>
<organism evidence="3 4">
    <name type="scientific">Klenkia sesuvii</name>
    <dbReference type="NCBI Taxonomy" id="3103137"/>
    <lineage>
        <taxon>Bacteria</taxon>
        <taxon>Bacillati</taxon>
        <taxon>Actinomycetota</taxon>
        <taxon>Actinomycetes</taxon>
        <taxon>Geodermatophilales</taxon>
        <taxon>Geodermatophilaceae</taxon>
        <taxon>Klenkia</taxon>
    </lineage>
</organism>
<dbReference type="Pfam" id="PF02021">
    <property type="entry name" value="UPF0102"/>
    <property type="match status" value="1"/>
</dbReference>
<evidence type="ECO:0000256" key="2">
    <source>
        <dbReference type="HAMAP-Rule" id="MF_00048"/>
    </source>
</evidence>
<evidence type="ECO:0000256" key="1">
    <source>
        <dbReference type="ARBA" id="ARBA00006738"/>
    </source>
</evidence>
<comment type="similarity">
    <text evidence="1 2">Belongs to the UPF0102 family.</text>
</comment>
<dbReference type="NCBIfam" id="NF009150">
    <property type="entry name" value="PRK12497.1-3"/>
    <property type="match status" value="1"/>
</dbReference>
<dbReference type="NCBIfam" id="NF009154">
    <property type="entry name" value="PRK12497.3-3"/>
    <property type="match status" value="1"/>
</dbReference>
<dbReference type="PANTHER" id="PTHR34039">
    <property type="entry name" value="UPF0102 PROTEIN YRAN"/>
    <property type="match status" value="1"/>
</dbReference>
<dbReference type="InterPro" id="IPR003509">
    <property type="entry name" value="UPF0102_YraN-like"/>
</dbReference>
<name>A0ABU8DVU0_9ACTN</name>
<evidence type="ECO:0000313" key="4">
    <source>
        <dbReference type="Proteomes" id="UP001361570"/>
    </source>
</evidence>
<keyword evidence="4" id="KW-1185">Reference proteome</keyword>
<dbReference type="PANTHER" id="PTHR34039:SF1">
    <property type="entry name" value="UPF0102 PROTEIN YRAN"/>
    <property type="match status" value="1"/>
</dbReference>
<reference evidence="3 4" key="1">
    <citation type="submission" date="2024-03" db="EMBL/GenBank/DDBJ databases">
        <title>Draft genome sequence of Klenkia sp. LSe6-5.</title>
        <authorList>
            <person name="Duangmal K."/>
            <person name="Chantavorakit T."/>
        </authorList>
    </citation>
    <scope>NUCLEOTIDE SEQUENCE [LARGE SCALE GENOMIC DNA]</scope>
    <source>
        <strain evidence="3 4">LSe6-5</strain>
    </source>
</reference>
<dbReference type="Gene3D" id="3.40.1350.10">
    <property type="match status" value="1"/>
</dbReference>
<dbReference type="EMBL" id="JBAPLU010000013">
    <property type="protein sequence ID" value="MEI4272743.1"/>
    <property type="molecule type" value="Genomic_DNA"/>
</dbReference>
<dbReference type="HAMAP" id="MF_00048">
    <property type="entry name" value="UPF0102"/>
    <property type="match status" value="1"/>
</dbReference>
<dbReference type="InterPro" id="IPR011335">
    <property type="entry name" value="Restrct_endonuc-II-like"/>
</dbReference>
<dbReference type="RefSeq" id="WP_336404869.1">
    <property type="nucleotide sequence ID" value="NZ_JBAPLU010000013.1"/>
</dbReference>
<evidence type="ECO:0000313" key="3">
    <source>
        <dbReference type="EMBL" id="MEI4272743.1"/>
    </source>
</evidence>